<protein>
    <submittedName>
        <fullName evidence="1">Cyclopropane-fatty-acyl-phospholipid synthase</fullName>
    </submittedName>
</protein>
<dbReference type="OrthoDB" id="9782855at2"/>
<dbReference type="PANTHER" id="PTHR43667">
    <property type="entry name" value="CYCLOPROPANE-FATTY-ACYL-PHOSPHOLIPID SYNTHASE"/>
    <property type="match status" value="1"/>
</dbReference>
<gene>
    <name evidence="1" type="ORF">CFRA_05975</name>
</gene>
<reference evidence="1 2" key="1">
    <citation type="submission" date="2014-08" db="EMBL/GenBank/DDBJ databases">
        <title>Complete genome sequence of Corynebacterium frankenforstense ST18(T) (=DSM 45800(T)), isolated from raw cow milk.</title>
        <authorList>
            <person name="Ruckert C."/>
            <person name="Albersmeier A."/>
            <person name="Winkler A."/>
            <person name="Lipski A."/>
            <person name="Kalinowski J."/>
        </authorList>
    </citation>
    <scope>NUCLEOTIDE SEQUENCE [LARGE SCALE GENOMIC DNA]</scope>
    <source>
        <strain evidence="1 2">ST18</strain>
    </source>
</reference>
<keyword evidence="2" id="KW-1185">Reference proteome</keyword>
<organism evidence="1 2">
    <name type="scientific">Corynebacterium frankenforstense DSM 45800</name>
    <dbReference type="NCBI Taxonomy" id="1437875"/>
    <lineage>
        <taxon>Bacteria</taxon>
        <taxon>Bacillati</taxon>
        <taxon>Actinomycetota</taxon>
        <taxon>Actinomycetes</taxon>
        <taxon>Mycobacteriales</taxon>
        <taxon>Corynebacteriaceae</taxon>
        <taxon>Corynebacterium</taxon>
    </lineage>
</organism>
<proteinExistence type="predicted"/>
<dbReference type="Proteomes" id="UP000185434">
    <property type="component" value="Chromosome"/>
</dbReference>
<dbReference type="InterPro" id="IPR029063">
    <property type="entry name" value="SAM-dependent_MTases_sf"/>
</dbReference>
<dbReference type="SUPFAM" id="SSF53335">
    <property type="entry name" value="S-adenosyl-L-methionine-dependent methyltransferases"/>
    <property type="match status" value="1"/>
</dbReference>
<dbReference type="Gene3D" id="3.40.50.150">
    <property type="entry name" value="Vaccinia Virus protein VP39"/>
    <property type="match status" value="1"/>
</dbReference>
<dbReference type="RefSeq" id="WP_075663850.1">
    <property type="nucleotide sequence ID" value="NZ_CP009247.1"/>
</dbReference>
<dbReference type="InterPro" id="IPR050723">
    <property type="entry name" value="CFA/CMAS"/>
</dbReference>
<dbReference type="EMBL" id="CP009247">
    <property type="protein sequence ID" value="APT88864.1"/>
    <property type="molecule type" value="Genomic_DNA"/>
</dbReference>
<dbReference type="KEGG" id="cfk:CFRA_05975"/>
<evidence type="ECO:0000313" key="2">
    <source>
        <dbReference type="Proteomes" id="UP000185434"/>
    </source>
</evidence>
<dbReference type="Pfam" id="PF02353">
    <property type="entry name" value="CMAS"/>
    <property type="match status" value="1"/>
</dbReference>
<dbReference type="AlphaFoldDB" id="A0A1L7CSQ1"/>
<evidence type="ECO:0000313" key="1">
    <source>
        <dbReference type="EMBL" id="APT88864.1"/>
    </source>
</evidence>
<name>A0A1L7CSQ1_9CORY</name>
<dbReference type="STRING" id="1437875.CFRA_05975"/>
<sequence>MTSEHLESIDPGRWPGVARVPAGTVARVRARRAEARFADACAKAGLSLDPAGSPDLVVEHEELFARLGTSGWLGLAESFMAGEWHAEDLAAVLRALISTGYRPAVGARPRVEPGDYQGAELPAELVKFSSGDQVTFAAGAFSSGVPTTVRTAVESFVRGAGHGDEPARHFVDVTEHSAPVDVARPDLGPAQRGALELLLDAVDCHPGTHLLEYPGTGSALAVAAAERRATVDTLTADRAHLEATVEQLTLAGVRDSVATELIDSAVPVGWRGRYDAVVSVERYEQLSARDRPAFLTAVDHLLAPGGRLAMQTVVATDKTTATARRALDPLRAYLWPALDHPPLTDLYRRFDRGSALRVVAERHLGSHLGETLRLQEETFAAHHREAAAEGFDAVFRRLWRYQFALRRALVDLGMLDLVQLTAVHRHRRGRR</sequence>
<dbReference type="PANTHER" id="PTHR43667:SF2">
    <property type="entry name" value="FATTY ACID C-METHYL TRANSFERASE"/>
    <property type="match status" value="1"/>
</dbReference>
<accession>A0A1L7CSQ1</accession>